<dbReference type="Pfam" id="PF00083">
    <property type="entry name" value="Sugar_tr"/>
    <property type="match status" value="1"/>
</dbReference>
<feature type="transmembrane region" description="Helical" evidence="5">
    <location>
        <begin position="240"/>
        <end position="262"/>
    </location>
</feature>
<keyword evidence="2 5" id="KW-0812">Transmembrane</keyword>
<protein>
    <recommendedName>
        <fullName evidence="6">Major facilitator superfamily (MFS) profile domain-containing protein</fullName>
    </recommendedName>
</protein>
<dbReference type="GO" id="GO:0016020">
    <property type="term" value="C:membrane"/>
    <property type="evidence" value="ECO:0007669"/>
    <property type="project" value="UniProtKB-SubCell"/>
</dbReference>
<feature type="transmembrane region" description="Helical" evidence="5">
    <location>
        <begin position="268"/>
        <end position="287"/>
    </location>
</feature>
<reference evidence="7 8" key="1">
    <citation type="submission" date="2024-05" db="EMBL/GenBank/DDBJ databases">
        <authorList>
            <person name="Wallberg A."/>
        </authorList>
    </citation>
    <scope>NUCLEOTIDE SEQUENCE [LARGE SCALE GENOMIC DNA]</scope>
</reference>
<dbReference type="SUPFAM" id="SSF103473">
    <property type="entry name" value="MFS general substrate transporter"/>
    <property type="match status" value="1"/>
</dbReference>
<evidence type="ECO:0000259" key="6">
    <source>
        <dbReference type="PROSITE" id="PS50850"/>
    </source>
</evidence>
<dbReference type="AlphaFoldDB" id="A0AAV2PVZ6"/>
<evidence type="ECO:0000256" key="5">
    <source>
        <dbReference type="SAM" id="Phobius"/>
    </source>
</evidence>
<evidence type="ECO:0000313" key="8">
    <source>
        <dbReference type="Proteomes" id="UP001497623"/>
    </source>
</evidence>
<evidence type="ECO:0000256" key="4">
    <source>
        <dbReference type="ARBA" id="ARBA00023136"/>
    </source>
</evidence>
<organism evidence="7 8">
    <name type="scientific">Meganyctiphanes norvegica</name>
    <name type="common">Northern krill</name>
    <name type="synonym">Thysanopoda norvegica</name>
    <dbReference type="NCBI Taxonomy" id="48144"/>
    <lineage>
        <taxon>Eukaryota</taxon>
        <taxon>Metazoa</taxon>
        <taxon>Ecdysozoa</taxon>
        <taxon>Arthropoda</taxon>
        <taxon>Crustacea</taxon>
        <taxon>Multicrustacea</taxon>
        <taxon>Malacostraca</taxon>
        <taxon>Eumalacostraca</taxon>
        <taxon>Eucarida</taxon>
        <taxon>Euphausiacea</taxon>
        <taxon>Euphausiidae</taxon>
        <taxon>Meganyctiphanes</taxon>
    </lineage>
</organism>
<dbReference type="EMBL" id="CAXKWB010001842">
    <property type="protein sequence ID" value="CAL4065633.1"/>
    <property type="molecule type" value="Genomic_DNA"/>
</dbReference>
<comment type="caution">
    <text evidence="7">The sequence shown here is derived from an EMBL/GenBank/DDBJ whole genome shotgun (WGS) entry which is preliminary data.</text>
</comment>
<gene>
    <name evidence="7" type="ORF">MNOR_LOCUS4928</name>
</gene>
<keyword evidence="3 5" id="KW-1133">Transmembrane helix</keyword>
<accession>A0AAV2PVZ6</accession>
<evidence type="ECO:0000313" key="7">
    <source>
        <dbReference type="EMBL" id="CAL4065633.1"/>
    </source>
</evidence>
<feature type="transmembrane region" description="Helical" evidence="5">
    <location>
        <begin position="398"/>
        <end position="420"/>
    </location>
</feature>
<dbReference type="InterPro" id="IPR036259">
    <property type="entry name" value="MFS_trans_sf"/>
</dbReference>
<sequence length="583" mass="66238">MGSNEKFGGHGSPNNGEMTRFDDLMEEIGTKGRWNLTVLIVCCAIAFVAPLQNLSYEFLGAIPDHWCQVPQLEQLGWSQEKIREIGIPKTNDSKPETCLMYDFSDIDPSQNGTIDQSKSRPIVACTSRVFNLSQYSTTVVTKWDLICEDESIHGTLMSLTLVGKMLGAFIYGYLLDVFGRNQVIKMCSMLMMFSGFMDAASPNLFLHILLRLTISSMAMGAYLGSFILAMELCTESQRSFFGPMFVLPHAFGHMLLPAIAYLVRNWQWLQATLTIPAVILFAYLWLLPESFRWLLLEGFHEQALDQIQFAAKINRQRTRDRESLLKSCESIKLANKETEPETTIRDRCTFRVCGLVLIPHLRTRTWIVNTCWFTLGLIYFSVGVSLNRHHISEDPYMFMFYEGLIEIPAYLILWPAIIFLGRRMSLIASYIILAASIALVTILTYFPNIEPVGPTIVFSLLGKLTLTSVYHLMYIYTAELFPTKYRAHAVGQGVVIEGVGTILCPYFIKLFSMVTVWTPSVLFVIILLVTAGFVILLPETNHKDDMAEETHLYKTNHDHPHIPTRALHFSMTKRAQQTEYVLC</sequence>
<keyword evidence="4 5" id="KW-0472">Membrane</keyword>
<feature type="transmembrane region" description="Helical" evidence="5">
    <location>
        <begin position="489"/>
        <end position="508"/>
    </location>
</feature>
<dbReference type="Gene3D" id="1.20.1250.20">
    <property type="entry name" value="MFS general substrate transporter like domains"/>
    <property type="match status" value="1"/>
</dbReference>
<dbReference type="InterPro" id="IPR020846">
    <property type="entry name" value="MFS_dom"/>
</dbReference>
<comment type="subcellular location">
    <subcellularLocation>
        <location evidence="1">Membrane</location>
        <topology evidence="1">Multi-pass membrane protein</topology>
    </subcellularLocation>
</comment>
<feature type="transmembrane region" description="Helical" evidence="5">
    <location>
        <begin position="452"/>
        <end position="477"/>
    </location>
</feature>
<dbReference type="GO" id="GO:0022857">
    <property type="term" value="F:transmembrane transporter activity"/>
    <property type="evidence" value="ECO:0007669"/>
    <property type="project" value="InterPro"/>
</dbReference>
<evidence type="ECO:0000256" key="1">
    <source>
        <dbReference type="ARBA" id="ARBA00004141"/>
    </source>
</evidence>
<feature type="transmembrane region" description="Helical" evidence="5">
    <location>
        <begin position="514"/>
        <end position="537"/>
    </location>
</feature>
<evidence type="ECO:0000256" key="2">
    <source>
        <dbReference type="ARBA" id="ARBA00022692"/>
    </source>
</evidence>
<feature type="domain" description="Major facilitator superfamily (MFS) profile" evidence="6">
    <location>
        <begin position="97"/>
        <end position="542"/>
    </location>
</feature>
<proteinExistence type="predicted"/>
<evidence type="ECO:0000256" key="3">
    <source>
        <dbReference type="ARBA" id="ARBA00022989"/>
    </source>
</evidence>
<dbReference type="InterPro" id="IPR005828">
    <property type="entry name" value="MFS_sugar_transport-like"/>
</dbReference>
<feature type="transmembrane region" description="Helical" evidence="5">
    <location>
        <begin position="366"/>
        <end position="386"/>
    </location>
</feature>
<feature type="transmembrane region" description="Helical" evidence="5">
    <location>
        <begin position="34"/>
        <end position="51"/>
    </location>
</feature>
<feature type="transmembrane region" description="Helical" evidence="5">
    <location>
        <begin position="427"/>
        <end position="446"/>
    </location>
</feature>
<dbReference type="Proteomes" id="UP001497623">
    <property type="component" value="Unassembled WGS sequence"/>
</dbReference>
<dbReference type="PROSITE" id="PS50850">
    <property type="entry name" value="MFS"/>
    <property type="match status" value="1"/>
</dbReference>
<dbReference type="PANTHER" id="PTHR24064">
    <property type="entry name" value="SOLUTE CARRIER FAMILY 22 MEMBER"/>
    <property type="match status" value="1"/>
</dbReference>
<feature type="non-terminal residue" evidence="7">
    <location>
        <position position="583"/>
    </location>
</feature>
<feature type="transmembrane region" description="Helical" evidence="5">
    <location>
        <begin position="208"/>
        <end position="228"/>
    </location>
</feature>
<name>A0AAV2PVZ6_MEGNR</name>
<keyword evidence="8" id="KW-1185">Reference proteome</keyword>